<evidence type="ECO:0000313" key="9">
    <source>
        <dbReference type="Proteomes" id="UP001139095"/>
    </source>
</evidence>
<dbReference type="InterPro" id="IPR012336">
    <property type="entry name" value="Thioredoxin-like_fold"/>
</dbReference>
<keyword evidence="3" id="KW-0560">Oxidoreductase</keyword>
<dbReference type="Proteomes" id="UP001139095">
    <property type="component" value="Unassembled WGS sequence"/>
</dbReference>
<keyword evidence="2" id="KW-0732">Signal</keyword>
<dbReference type="PANTHER" id="PTHR13887">
    <property type="entry name" value="GLUTATHIONE S-TRANSFERASE KAPPA"/>
    <property type="match status" value="1"/>
</dbReference>
<dbReference type="SUPFAM" id="SSF52833">
    <property type="entry name" value="Thioredoxin-like"/>
    <property type="match status" value="1"/>
</dbReference>
<gene>
    <name evidence="8" type="ORF">LG368_12025</name>
</gene>
<reference evidence="8" key="1">
    <citation type="submission" date="2021-10" db="EMBL/GenBank/DDBJ databases">
        <title>Marinomonas pontica sp. nov., isolated from the Black Sea.</title>
        <authorList>
            <person name="Zhao L.-H."/>
            <person name="Xue J.-H."/>
        </authorList>
    </citation>
    <scope>NUCLEOTIDE SEQUENCE</scope>
    <source>
        <strain evidence="8">E8</strain>
    </source>
</reference>
<dbReference type="Gene3D" id="3.40.30.10">
    <property type="entry name" value="Glutaredoxin"/>
    <property type="match status" value="1"/>
</dbReference>
<dbReference type="PANTHER" id="PTHR13887:SF14">
    <property type="entry name" value="DISULFIDE BOND FORMATION PROTEIN D"/>
    <property type="match status" value="1"/>
</dbReference>
<dbReference type="CDD" id="cd02972">
    <property type="entry name" value="DsbA_family"/>
    <property type="match status" value="1"/>
</dbReference>
<dbReference type="Pfam" id="PF13462">
    <property type="entry name" value="Thioredoxin_4"/>
    <property type="match status" value="1"/>
</dbReference>
<evidence type="ECO:0000256" key="2">
    <source>
        <dbReference type="ARBA" id="ARBA00022729"/>
    </source>
</evidence>
<accession>A0A9X1IQG6</accession>
<keyword evidence="6" id="KW-1133">Transmembrane helix</keyword>
<dbReference type="GO" id="GO:0016491">
    <property type="term" value="F:oxidoreductase activity"/>
    <property type="evidence" value="ECO:0007669"/>
    <property type="project" value="UniProtKB-KW"/>
</dbReference>
<organism evidence="8 9">
    <name type="scientific">Marinomonas algarum</name>
    <dbReference type="NCBI Taxonomy" id="2883105"/>
    <lineage>
        <taxon>Bacteria</taxon>
        <taxon>Pseudomonadati</taxon>
        <taxon>Pseudomonadota</taxon>
        <taxon>Gammaproteobacteria</taxon>
        <taxon>Oceanospirillales</taxon>
        <taxon>Oceanospirillaceae</taxon>
        <taxon>Marinomonas</taxon>
    </lineage>
</organism>
<evidence type="ECO:0000256" key="6">
    <source>
        <dbReference type="SAM" id="Phobius"/>
    </source>
</evidence>
<name>A0A9X1IQG6_9GAMM</name>
<evidence type="ECO:0000256" key="3">
    <source>
        <dbReference type="ARBA" id="ARBA00023002"/>
    </source>
</evidence>
<feature type="transmembrane region" description="Helical" evidence="6">
    <location>
        <begin position="12"/>
        <end position="33"/>
    </location>
</feature>
<keyword evidence="9" id="KW-1185">Reference proteome</keyword>
<keyword evidence="4" id="KW-1015">Disulfide bond</keyword>
<dbReference type="EMBL" id="JAJATW010000019">
    <property type="protein sequence ID" value="MCB5162621.1"/>
    <property type="molecule type" value="Genomic_DNA"/>
</dbReference>
<sequence length="291" mass="31922">MSTEKNEDKSKNLHGVITLLLGVTIALSSFAAYQAYTANESIKDLKSDLSGLEVSINKNFSKKLSPEELSVAVSRSIKEMEAGKVKEQMERKFSNYKLASDLAPADKNIYGDLNARFTLVEFSDLECPYCKRFHDTAKEVVDNSAGNVNWQWKHLPLGFHNPVAKQQAIAAECVRDQVGNRAFWVFLDDIFQNTRLNGQGVPDLNAIISGVGADVDKVNQCMSEGSFEQKVESDIQLATSNGVNGTPATFVVDSYTGKSQLLGGAQPTEAIMSVIRKMIAEEKESKEANGQ</sequence>
<dbReference type="InterPro" id="IPR036249">
    <property type="entry name" value="Thioredoxin-like_sf"/>
</dbReference>
<protein>
    <submittedName>
        <fullName evidence="8">DsbA family protein</fullName>
    </submittedName>
</protein>
<dbReference type="RefSeq" id="WP_226754967.1">
    <property type="nucleotide sequence ID" value="NZ_JAJATW010000019.1"/>
</dbReference>
<dbReference type="AlphaFoldDB" id="A0A9X1IQG6"/>
<evidence type="ECO:0000256" key="5">
    <source>
        <dbReference type="ARBA" id="ARBA00023284"/>
    </source>
</evidence>
<evidence type="ECO:0000256" key="4">
    <source>
        <dbReference type="ARBA" id="ARBA00023157"/>
    </source>
</evidence>
<keyword evidence="6" id="KW-0472">Membrane</keyword>
<evidence type="ECO:0000313" key="8">
    <source>
        <dbReference type="EMBL" id="MCB5162621.1"/>
    </source>
</evidence>
<keyword evidence="6" id="KW-0812">Transmembrane</keyword>
<comment type="caution">
    <text evidence="8">The sequence shown here is derived from an EMBL/GenBank/DDBJ whole genome shotgun (WGS) entry which is preliminary data.</text>
</comment>
<evidence type="ECO:0000256" key="1">
    <source>
        <dbReference type="ARBA" id="ARBA00005791"/>
    </source>
</evidence>
<keyword evidence="5" id="KW-0676">Redox-active center</keyword>
<feature type="domain" description="Thioredoxin-like fold" evidence="7">
    <location>
        <begin position="109"/>
        <end position="252"/>
    </location>
</feature>
<comment type="similarity">
    <text evidence="1">Belongs to the thioredoxin family. DsbA subfamily.</text>
</comment>
<evidence type="ECO:0000259" key="7">
    <source>
        <dbReference type="Pfam" id="PF13462"/>
    </source>
</evidence>
<proteinExistence type="inferred from homology"/>